<keyword evidence="17" id="KW-1161">Viral attachment to host cell</keyword>
<dbReference type="PROSITE" id="PS50507">
    <property type="entry name" value="RDRP_SSRNA_POS"/>
    <property type="match status" value="1"/>
</dbReference>
<keyword evidence="21" id="KW-0946">Virion</keyword>
<dbReference type="InterPro" id="IPR033703">
    <property type="entry name" value="Rhv-like"/>
</dbReference>
<evidence type="ECO:0000256" key="5">
    <source>
        <dbReference type="ARBA" id="ARBA00022484"/>
    </source>
</evidence>
<dbReference type="PRINTS" id="PR00918">
    <property type="entry name" value="CALICVIRUSNS"/>
</dbReference>
<dbReference type="SUPFAM" id="SSF50494">
    <property type="entry name" value="Trypsin-like serine proteases"/>
    <property type="match status" value="1"/>
</dbReference>
<evidence type="ECO:0000256" key="30">
    <source>
        <dbReference type="SAM" id="MobiDB-lite"/>
    </source>
</evidence>
<evidence type="ECO:0000256" key="22">
    <source>
        <dbReference type="ARBA" id="ARBA00022870"/>
    </source>
</evidence>
<keyword evidence="18" id="KW-0347">Helicase</keyword>
<keyword evidence="19" id="KW-0788">Thiol protease</keyword>
<dbReference type="EMBL" id="MG600083">
    <property type="protein sequence ID" value="AVM87410.1"/>
    <property type="molecule type" value="Genomic_RNA"/>
</dbReference>
<evidence type="ECO:0000256" key="19">
    <source>
        <dbReference type="ARBA" id="ARBA00022807"/>
    </source>
</evidence>
<keyword evidence="5" id="KW-0696">RNA-directed RNA polymerase</keyword>
<evidence type="ECO:0000256" key="2">
    <source>
        <dbReference type="ARBA" id="ARBA00004328"/>
    </source>
</evidence>
<dbReference type="CDD" id="cd00205">
    <property type="entry name" value="rhv_like"/>
    <property type="match status" value="2"/>
</dbReference>
<keyword evidence="22" id="KW-1043">Host membrane</keyword>
<keyword evidence="26 31" id="KW-0472">Membrane</keyword>
<dbReference type="Pfam" id="PF00910">
    <property type="entry name" value="RNA_helicase"/>
    <property type="match status" value="1"/>
</dbReference>
<evidence type="ECO:0000259" key="33">
    <source>
        <dbReference type="PROSITE" id="PS51218"/>
    </source>
</evidence>
<keyword evidence="11" id="KW-0645">Protease</keyword>
<dbReference type="GO" id="GO:0006351">
    <property type="term" value="P:DNA-templated transcription"/>
    <property type="evidence" value="ECO:0007669"/>
    <property type="project" value="InterPro"/>
</dbReference>
<dbReference type="GO" id="GO:0015267">
    <property type="term" value="F:channel activity"/>
    <property type="evidence" value="ECO:0007669"/>
    <property type="project" value="UniProtKB-KW"/>
</dbReference>
<keyword evidence="31" id="KW-1133">Transmembrane helix</keyword>
<dbReference type="GO" id="GO:0003723">
    <property type="term" value="F:RNA binding"/>
    <property type="evidence" value="ECO:0007669"/>
    <property type="project" value="InterPro"/>
</dbReference>
<evidence type="ECO:0000313" key="35">
    <source>
        <dbReference type="EMBL" id="AVM87410.1"/>
    </source>
</evidence>
<dbReference type="GO" id="GO:0004197">
    <property type="term" value="F:cysteine-type endopeptidase activity"/>
    <property type="evidence" value="ECO:0007669"/>
    <property type="project" value="InterPro"/>
</dbReference>
<dbReference type="GO" id="GO:0003724">
    <property type="term" value="F:RNA helicase activity"/>
    <property type="evidence" value="ECO:0007669"/>
    <property type="project" value="InterPro"/>
</dbReference>
<evidence type="ECO:0000256" key="28">
    <source>
        <dbReference type="ARBA" id="ARBA00023296"/>
    </source>
</evidence>
<dbReference type="GO" id="GO:0019062">
    <property type="term" value="P:virion attachment to host cell"/>
    <property type="evidence" value="ECO:0007669"/>
    <property type="project" value="UniProtKB-KW"/>
</dbReference>
<keyword evidence="9" id="KW-0167">Capsid protein</keyword>
<keyword evidence="6" id="KW-1036">Host cytoplasmic vesicle</keyword>
<keyword evidence="15" id="KW-0547">Nucleotide-binding</keyword>
<feature type="domain" description="RdRp catalytic" evidence="32">
    <location>
        <begin position="2135"/>
        <end position="2250"/>
    </location>
</feature>
<sequence>MVFFFNKTSQTPSNVFDHSFCQCPKETVCLVWQNEGCCHHAVLPKPTFLVRKTKVGYAYTVGGVDFYLQQERKTTKQRFREFVQKWVTSHPYKKIDVFDGPEYQMMKTPGTFGKVLKVVADLVDSTRKHEKKDSESTKTILDEQQVNHVRQQVQNLTQLTSQEVIPPEIFLPESHNSAQNFSQDPPTIPGPAGERFYQIREVNWQVSHTAGTIITRIPFPSQLVRGIEGSFQQQALRHLLMKTDLAIQVQVNSTPFHSGALMVIMAPEGIIGTETTLQGKTLYQSWIFPSQLLNAGVNNTVVLSVPHVGPDASNPWRVHDNWTLYVIVASQLRIGTGGSSTVIVNILAAPVNTKFQGLTAPYAPDANKQIQYQGLKARVVPGVSVFNSVQRGQDTLLSSVASQTPKPTYMGTSTKTFKQILERPTQFVDQTNANGGLLTLTTSDQRGKKLLEIPLAPTAFLGSYLSELSTLYAQWTGQIVLQLITVHSKQHRGKLLVSYTPSDLVPRGMSEAQLSVFAVFDFGQQQTFEFTIPYVSASPWKRNSESDDEKIMETHSGFLTVWVYAPLTAPAGASSTVDVIPLVKAGKDFSLKGIRVNTRATTRPMYNGTETTPPKNVGEDQSGATEHDPTEWKLINTNEEDTDELNVQDFFSRSRFFRRDKTGVREPPKIVRISPQLFEIGNFTKIDEFLRLFTYVRSSVQVNLNIMQYQLSITDAKKQFRTQVDGTLYVYVAPPGSEHYTPDKSEGQHDAPQVRYYYRSLTQFPHLVIPLQRNTTVATFSVPYLSWHNCLPTVYNGVADAVQPDAGSTPSWKRTNVYNLDGGYFFDLIFEYRVPSSVIGNVDPLTIEMELAFPDFEGWLPRPFPAFSLPTAGGVERPPVVPTAALQLEGACEEGSLQMWDCYRGPEELGTWWDYTRITATQRVGYVHWAIANGPRGTGRLAGKQISLVRDGFKARVELQEISGEDYLAVPDTVWDHASKLLGSTFEDYNVLQNCTTFVEMMCSSQGLQVDLHNSGHSIVAMAACAAVGSSLAMASLCYQGNKEPKGPEYHIFDDTKNKIAETCDEVKGLATAAKQLFTPNMQNKLQNVAANLDFASTNVADLSMKMQNFMQAMTQNTIPTLANTFVSKVISALLKVLGYMLLIFSSPTPLTIGAVISLLVADMLANPFAINILQSSTTSLWSKLSTVLAKVMDLPFSWFKEEIVQEQVPVVDILKADPELQSFDTHVREFNNSVTGMKNVEWLITKLKDFIDWFLTRIGKAKKETAEGQLSEKHDVIMKLYALSLELKPGHVDLETLDKHDSLTKQLFSLAMQTKNVSYQTLLKATQQNFAELRRQIVTTMCKSRMEPIVVYLHGEPRCGKTLTSTLVASALCKHFGWDPKTQIYTPPPSADHMDGYCGQKIHIIDDLGQDAEGKDFRDFNQMVSTTHYIPPMAELRQKGTPYTSEIILVSSNFKKTEPNSIRCHQAIDSRLHFKLECSTFGAYSVTGKPGGPLDVAKACKPMQHDNPHPLFKQPAPILYGQAMHMLGRTPNGLVQDLSIVDLVDGVIKEYQRKKNMRSVLDDLMFQGPEIEPTGFTEIEIEKLDKLAEECNQMLGRTQLRVSTDPVLDEMLKTKATLDKISEHVRQTTIFQRLAISLTLLGFLGTAFYFLVSFLKTKKELNTPHEQGPYSGKKVKTTVKAKLPEGKIARATAPTGEVPTYHGYPQTYGKVHKNTFPVVFEYPDGSIGRLSAFGVYDRWYIVNKHALEDSARIWLREVIYKKDDLLTRVLQHEGTDTDLVAVYFSESPQVKDLRYLLPKGDLTTGYPDGLLLHRADTVAIGSASGTPLDVLVRDIRALPSLRVEGEEHTGIVAYRGMFGKGFCGSPVMVADHILGIHFAGQASTTMGYAHRLTQDMFDAPALQGLRFEIGAAEKPVHVPTKTSLQHSPAWGAFPVKKEPSVLRENDERAECKLADQLFAKYDRDVITPWKNLETSRDCLLQRIKSLAPPKFRELSMHEAINGIPGLDGLDMTQSPGYPYVTQGISRKSLFTLTQDGWKAKPELKEAVEKALTTPESFSYVTFLKDELRSLEKVRTANTRVIEGSSLPVIIAMRMVFGDFFAWCHTNNGPILGSAVGCNPDTDWTRFFHDMAEKTYCFDVDYKNFDGTVPSIAFDFLSEVLEELIESPRIKKMIESVKCSTHIWKNTKYQIVGSMPSGCVGTSIFNSLINIMVFQSACLEFPDFNPAETLFLTYGDDLLIGTEVPLKLQEIAAFLHKHTPFKVTPADKGSVFPEETNIYDVSFLKRRFVPDPKLPVYIHPYMDADVCEQAVMWTRGGPFQSLIQSLAELQWHSGPQNYRNWCTRVHDTVVKNEGKCNLYFPPFSFLYERWLRNFQ</sequence>
<feature type="domain" description="SF3 helicase" evidence="33">
    <location>
        <begin position="1328"/>
        <end position="1494"/>
    </location>
</feature>
<evidence type="ECO:0000256" key="21">
    <source>
        <dbReference type="ARBA" id="ARBA00022844"/>
    </source>
</evidence>
<keyword evidence="12" id="KW-0808">Transferase</keyword>
<keyword evidence="16" id="KW-0378">Hydrolase</keyword>
<proteinExistence type="predicted"/>
<keyword evidence="27" id="KW-1035">Host cytoplasm</keyword>
<dbReference type="RefSeq" id="YP_010797607.1">
    <property type="nucleotide sequence ID" value="NC_076218.1"/>
</dbReference>
<dbReference type="GO" id="GO:0005198">
    <property type="term" value="F:structural molecule activity"/>
    <property type="evidence" value="ECO:0007669"/>
    <property type="project" value="InterPro"/>
</dbReference>
<evidence type="ECO:0000256" key="27">
    <source>
        <dbReference type="ARBA" id="ARBA00023200"/>
    </source>
</evidence>
<dbReference type="Gene3D" id="1.20.960.20">
    <property type="match status" value="1"/>
</dbReference>
<evidence type="ECO:0000256" key="25">
    <source>
        <dbReference type="ARBA" id="ARBA00023065"/>
    </source>
</evidence>
<evidence type="ECO:0000256" key="29">
    <source>
        <dbReference type="ARBA" id="ARBA00023303"/>
    </source>
</evidence>
<dbReference type="Pfam" id="PF00548">
    <property type="entry name" value="Peptidase_C3"/>
    <property type="match status" value="1"/>
</dbReference>
<keyword evidence="20" id="KW-0067">ATP-binding</keyword>
<dbReference type="Pfam" id="PF00073">
    <property type="entry name" value="Rhv"/>
    <property type="match status" value="3"/>
</dbReference>
<evidence type="ECO:0000256" key="26">
    <source>
        <dbReference type="ARBA" id="ARBA00023136"/>
    </source>
</evidence>
<evidence type="ECO:0000256" key="6">
    <source>
        <dbReference type="ARBA" id="ARBA00022488"/>
    </source>
</evidence>
<dbReference type="InterPro" id="IPR000605">
    <property type="entry name" value="Helicase_SF3_ssDNA/RNA_vir"/>
</dbReference>
<keyword evidence="7" id="KW-0191">Covalent protein-RNA linkage</keyword>
<evidence type="ECO:0000256" key="1">
    <source>
        <dbReference type="ARBA" id="ARBA00004295"/>
    </source>
</evidence>
<evidence type="ECO:0000256" key="31">
    <source>
        <dbReference type="SAM" id="Phobius"/>
    </source>
</evidence>
<feature type="transmembrane region" description="Helical" evidence="31">
    <location>
        <begin position="1151"/>
        <end position="1174"/>
    </location>
</feature>
<dbReference type="GO" id="GO:0039694">
    <property type="term" value="P:viral RNA genome replication"/>
    <property type="evidence" value="ECO:0007669"/>
    <property type="project" value="InterPro"/>
</dbReference>
<dbReference type="InterPro" id="IPR043128">
    <property type="entry name" value="Rev_trsase/Diguanyl_cyclase"/>
</dbReference>
<dbReference type="Proteomes" id="UP000676718">
    <property type="component" value="Segment"/>
</dbReference>
<dbReference type="GeneID" id="80535572"/>
<dbReference type="PROSITE" id="PS51218">
    <property type="entry name" value="SF3_HELICASE_2"/>
    <property type="match status" value="1"/>
</dbReference>
<evidence type="ECO:0000256" key="14">
    <source>
        <dbReference type="ARBA" id="ARBA00022706"/>
    </source>
</evidence>
<dbReference type="InterPro" id="IPR029053">
    <property type="entry name" value="Viral_coat"/>
</dbReference>
<dbReference type="InterPro" id="IPR001676">
    <property type="entry name" value="Picornavirus_capsid"/>
</dbReference>
<keyword evidence="10" id="KW-0945">Host-virus interaction</keyword>
<evidence type="ECO:0000256" key="7">
    <source>
        <dbReference type="ARBA" id="ARBA00022520"/>
    </source>
</evidence>
<name>A0A2P1GN58_9PICO</name>
<dbReference type="InterPro" id="IPR044067">
    <property type="entry name" value="PCV_3C_PRO"/>
</dbReference>
<comment type="subcellular location">
    <subcellularLocation>
        <location evidence="1">Host cytoplasmic vesicle membrane</location>
        <topology evidence="1">Peripheral membrane protein</topology>
        <orientation evidence="1">Cytoplasmic side</orientation>
    </subcellularLocation>
    <subcellularLocation>
        <location evidence="2">Virion</location>
    </subcellularLocation>
</comment>
<dbReference type="SUPFAM" id="SSF56672">
    <property type="entry name" value="DNA/RNA polymerases"/>
    <property type="match status" value="1"/>
</dbReference>
<evidence type="ECO:0000256" key="18">
    <source>
        <dbReference type="ARBA" id="ARBA00022806"/>
    </source>
</evidence>
<keyword evidence="25" id="KW-0406">Ion transport</keyword>
<dbReference type="InterPro" id="IPR001205">
    <property type="entry name" value="RNA-dir_pol_C"/>
</dbReference>
<dbReference type="InterPro" id="IPR007094">
    <property type="entry name" value="RNA-dir_pol_PSvirus"/>
</dbReference>
<dbReference type="GO" id="GO:0044162">
    <property type="term" value="C:host cell cytoplasmic vesicle membrane"/>
    <property type="evidence" value="ECO:0007669"/>
    <property type="project" value="UniProtKB-SubCell"/>
</dbReference>
<dbReference type="KEGG" id="vg:80535572"/>
<reference evidence="35 36" key="1">
    <citation type="journal article" date="2018" name="Nature">
        <title>The evolutionary history of vertebrate RNA viruses.</title>
        <authorList>
            <person name="Shi M."/>
            <person name="Lin X.D."/>
            <person name="Chen X."/>
            <person name="Tian J.H."/>
            <person name="Chen L.J."/>
            <person name="Li K."/>
            <person name="Wang W."/>
            <person name="Eden J.S."/>
            <person name="Shen J.J."/>
            <person name="Liu L."/>
            <person name="Holmes E.C."/>
            <person name="Zhang Y.Z."/>
        </authorList>
    </citation>
    <scope>NUCLEOTIDE SEQUENCE [LARGE SCALE GENOMIC DNA]</scope>
    <source>
        <strain evidence="35 36">LPWC175499</strain>
    </source>
</reference>
<dbReference type="GO" id="GO:0006508">
    <property type="term" value="P:proteolysis"/>
    <property type="evidence" value="ECO:0007669"/>
    <property type="project" value="UniProtKB-KW"/>
</dbReference>
<feature type="domain" description="Peptidase C3" evidence="34">
    <location>
        <begin position="1702"/>
        <end position="1898"/>
    </location>
</feature>
<evidence type="ECO:0000259" key="32">
    <source>
        <dbReference type="PROSITE" id="PS50507"/>
    </source>
</evidence>
<dbReference type="InterPro" id="IPR004004">
    <property type="entry name" value="Helic/Pol/Pept_Calicivir-typ"/>
</dbReference>
<evidence type="ECO:0000256" key="10">
    <source>
        <dbReference type="ARBA" id="ARBA00022581"/>
    </source>
</evidence>
<keyword evidence="23" id="KW-0693">Viral RNA replication</keyword>
<evidence type="ECO:0000256" key="20">
    <source>
        <dbReference type="ARBA" id="ARBA00022840"/>
    </source>
</evidence>
<evidence type="ECO:0000256" key="24">
    <source>
        <dbReference type="ARBA" id="ARBA00023039"/>
    </source>
</evidence>
<keyword evidence="29" id="KW-0407">Ion channel</keyword>
<protein>
    <recommendedName>
        <fullName evidence="3">Genome polyprotein</fullName>
    </recommendedName>
</protein>
<evidence type="ECO:0000259" key="34">
    <source>
        <dbReference type="PROSITE" id="PS51874"/>
    </source>
</evidence>
<evidence type="ECO:0000256" key="11">
    <source>
        <dbReference type="ARBA" id="ARBA00022670"/>
    </source>
</evidence>
<dbReference type="GO" id="GO:0039618">
    <property type="term" value="C:T=pseudo3 icosahedral viral capsid"/>
    <property type="evidence" value="ECO:0007669"/>
    <property type="project" value="UniProtKB-KW"/>
</dbReference>
<evidence type="ECO:0000313" key="36">
    <source>
        <dbReference type="Proteomes" id="UP000676718"/>
    </source>
</evidence>
<keyword evidence="28" id="KW-1160">Virus entry into host cell</keyword>
<keyword evidence="36" id="KW-1185">Reference proteome</keyword>
<accession>A0A2P1GN58</accession>
<evidence type="ECO:0000256" key="12">
    <source>
        <dbReference type="ARBA" id="ARBA00022679"/>
    </source>
</evidence>
<keyword evidence="24" id="KW-1182">Viral ion channel</keyword>
<dbReference type="InterPro" id="IPR043504">
    <property type="entry name" value="Peptidase_S1_PA_chymotrypsin"/>
</dbReference>
<dbReference type="PROSITE" id="PS51874">
    <property type="entry name" value="PCV_3C_PRO"/>
    <property type="match status" value="1"/>
</dbReference>
<dbReference type="Gene3D" id="2.60.120.20">
    <property type="match status" value="4"/>
</dbReference>
<evidence type="ECO:0000256" key="17">
    <source>
        <dbReference type="ARBA" id="ARBA00022804"/>
    </source>
</evidence>
<evidence type="ECO:0000256" key="16">
    <source>
        <dbReference type="ARBA" id="ARBA00022801"/>
    </source>
</evidence>
<dbReference type="Gene3D" id="3.30.70.270">
    <property type="match status" value="2"/>
</dbReference>
<keyword evidence="14" id="KW-1143">T=pseudo3 icosahedral capsid protein</keyword>
<dbReference type="GO" id="GO:0046718">
    <property type="term" value="P:symbiont entry into host cell"/>
    <property type="evidence" value="ECO:0007669"/>
    <property type="project" value="UniProtKB-KW"/>
</dbReference>
<dbReference type="InterPro" id="IPR000199">
    <property type="entry name" value="Peptidase_C3A/C3B_picornavir"/>
</dbReference>
<dbReference type="GO" id="GO:0003968">
    <property type="term" value="F:RNA-directed RNA polymerase activity"/>
    <property type="evidence" value="ECO:0007669"/>
    <property type="project" value="UniProtKB-KW"/>
</dbReference>
<dbReference type="SUPFAM" id="SSF88633">
    <property type="entry name" value="Positive stranded ssRNA viruses"/>
    <property type="match status" value="2"/>
</dbReference>
<keyword evidence="8" id="KW-0597">Phosphoprotein</keyword>
<organism evidence="35 36">
    <name type="scientific">tropivirus B1</name>
    <dbReference type="NCBI Taxonomy" id="2116194"/>
    <lineage>
        <taxon>Viruses</taxon>
        <taxon>Riboviria</taxon>
        <taxon>Orthornavirae</taxon>
        <taxon>Pisuviricota</taxon>
        <taxon>Pisoniviricetes</taxon>
        <taxon>Picornavirales</taxon>
        <taxon>Picornaviridae</taxon>
        <taxon>Kodimesavirinae</taxon>
        <taxon>Tropivirus</taxon>
        <taxon>Tropivirus betero</taxon>
        <taxon>Tropivirus B</taxon>
    </lineage>
</organism>
<dbReference type="InterPro" id="IPR009003">
    <property type="entry name" value="Peptidase_S1_PA"/>
</dbReference>
<dbReference type="GO" id="GO:0034220">
    <property type="term" value="P:monoatomic ion transmembrane transport"/>
    <property type="evidence" value="ECO:0007669"/>
    <property type="project" value="UniProtKB-KW"/>
</dbReference>
<feature type="transmembrane region" description="Helical" evidence="31">
    <location>
        <begin position="1635"/>
        <end position="1656"/>
    </location>
</feature>
<evidence type="ECO:0000256" key="9">
    <source>
        <dbReference type="ARBA" id="ARBA00022561"/>
    </source>
</evidence>
<evidence type="ECO:0000256" key="8">
    <source>
        <dbReference type="ARBA" id="ARBA00022553"/>
    </source>
</evidence>
<dbReference type="InterPro" id="IPR014759">
    <property type="entry name" value="Helicase_SF3_ssRNA_vir"/>
</dbReference>
<feature type="region of interest" description="Disordered" evidence="30">
    <location>
        <begin position="602"/>
        <end position="630"/>
    </location>
</feature>
<evidence type="ECO:0000256" key="13">
    <source>
        <dbReference type="ARBA" id="ARBA00022695"/>
    </source>
</evidence>
<dbReference type="Gene3D" id="2.40.10.10">
    <property type="entry name" value="Trypsin-like serine proteases"/>
    <property type="match status" value="2"/>
</dbReference>
<dbReference type="GO" id="GO:0005524">
    <property type="term" value="F:ATP binding"/>
    <property type="evidence" value="ECO:0007669"/>
    <property type="project" value="UniProtKB-KW"/>
</dbReference>
<dbReference type="Pfam" id="PF00680">
    <property type="entry name" value="RdRP_1"/>
    <property type="match status" value="1"/>
</dbReference>
<evidence type="ECO:0000256" key="15">
    <source>
        <dbReference type="ARBA" id="ARBA00022741"/>
    </source>
</evidence>
<dbReference type="InterPro" id="IPR043502">
    <property type="entry name" value="DNA/RNA_pol_sf"/>
</dbReference>
<evidence type="ECO:0000256" key="4">
    <source>
        <dbReference type="ARBA" id="ARBA00022448"/>
    </source>
</evidence>
<evidence type="ECO:0000256" key="23">
    <source>
        <dbReference type="ARBA" id="ARBA00022953"/>
    </source>
</evidence>
<keyword evidence="4" id="KW-0813">Transport</keyword>
<keyword evidence="31" id="KW-0812">Transmembrane</keyword>
<evidence type="ECO:0000256" key="3">
    <source>
        <dbReference type="ARBA" id="ARBA00020107"/>
    </source>
</evidence>
<keyword evidence="13" id="KW-0548">Nucleotidyltransferase</keyword>